<evidence type="ECO:0000313" key="2">
    <source>
        <dbReference type="EMBL" id="RDI69022.1"/>
    </source>
</evidence>
<evidence type="ECO:0000256" key="1">
    <source>
        <dbReference type="SAM" id="MobiDB-lite"/>
    </source>
</evidence>
<feature type="region of interest" description="Disordered" evidence="1">
    <location>
        <begin position="162"/>
        <end position="247"/>
    </location>
</feature>
<dbReference type="Proteomes" id="UP000254869">
    <property type="component" value="Unassembled WGS sequence"/>
</dbReference>
<gene>
    <name evidence="2" type="ORF">DFR76_101559</name>
</gene>
<accession>A0A370IE77</accession>
<sequence>MRERQLAAHSALLESVDVLRSATIGADRFRRHCRRRRRYAQQQRVATPGRRIRVHTGRERAKTRRPLSGERHEPDAGSQPPLRHESPSMPSPHRHSGVSPNYPNARLFGFEAPAARVPGSGTVKVFLPQPELSQNNRSTRRLITTSRPPSAVPDSCRSYRLCAPPRSRHSPVRPSARPGCSHGSALPHRPVHTIDPQRGQVREDNSRRTKISTRNHEQISSSRLHFIPTNPSAAHGSAMSGGYPENQ</sequence>
<name>A0A370IE77_9NOCA</name>
<organism evidence="2 3">
    <name type="scientific">Nocardia pseudobrasiliensis</name>
    <dbReference type="NCBI Taxonomy" id="45979"/>
    <lineage>
        <taxon>Bacteria</taxon>
        <taxon>Bacillati</taxon>
        <taxon>Actinomycetota</taxon>
        <taxon>Actinomycetes</taxon>
        <taxon>Mycobacteriales</taxon>
        <taxon>Nocardiaceae</taxon>
        <taxon>Nocardia</taxon>
    </lineage>
</organism>
<evidence type="ECO:0000313" key="3">
    <source>
        <dbReference type="Proteomes" id="UP000254869"/>
    </source>
</evidence>
<protein>
    <submittedName>
        <fullName evidence="2">Uncharacterized protein</fullName>
    </submittedName>
</protein>
<proteinExistence type="predicted"/>
<feature type="region of interest" description="Disordered" evidence="1">
    <location>
        <begin position="36"/>
        <end position="102"/>
    </location>
</feature>
<feature type="compositionally biased region" description="Basic residues" evidence="1">
    <location>
        <begin position="50"/>
        <end position="65"/>
    </location>
</feature>
<dbReference type="EMBL" id="QQBC01000001">
    <property type="protein sequence ID" value="RDI69022.1"/>
    <property type="molecule type" value="Genomic_DNA"/>
</dbReference>
<comment type="caution">
    <text evidence="2">The sequence shown here is derived from an EMBL/GenBank/DDBJ whole genome shotgun (WGS) entry which is preliminary data.</text>
</comment>
<reference evidence="2 3" key="1">
    <citation type="submission" date="2018-07" db="EMBL/GenBank/DDBJ databases">
        <title>Genomic Encyclopedia of Type Strains, Phase IV (KMG-IV): sequencing the most valuable type-strain genomes for metagenomic binning, comparative biology and taxonomic classification.</title>
        <authorList>
            <person name="Goeker M."/>
        </authorList>
    </citation>
    <scope>NUCLEOTIDE SEQUENCE [LARGE SCALE GENOMIC DNA]</scope>
    <source>
        <strain evidence="2 3">DSM 44290</strain>
    </source>
</reference>
<keyword evidence="3" id="KW-1185">Reference proteome</keyword>
<dbReference type="AlphaFoldDB" id="A0A370IE77"/>